<evidence type="ECO:0000313" key="2">
    <source>
        <dbReference type="Proteomes" id="UP000799536"/>
    </source>
</evidence>
<name>A0A9P4JGB9_9PLEO</name>
<evidence type="ECO:0000313" key="1">
    <source>
        <dbReference type="EMBL" id="KAF2196714.1"/>
    </source>
</evidence>
<sequence length="105" mass="11373">MTNIRPHPRTRDARIFRYRRQRTRYNPNHEPGINDDIVAHQGTTCISNPNGGGQSCTYTSEDISFMRALTCTPGSSSCSLAMAMGMIGVGTGATAPPSHPINPQP</sequence>
<reference evidence="1" key="1">
    <citation type="journal article" date="2020" name="Stud. Mycol.">
        <title>101 Dothideomycetes genomes: a test case for predicting lifestyles and emergence of pathogens.</title>
        <authorList>
            <person name="Haridas S."/>
            <person name="Albert R."/>
            <person name="Binder M."/>
            <person name="Bloem J."/>
            <person name="Labutti K."/>
            <person name="Salamov A."/>
            <person name="Andreopoulos B."/>
            <person name="Baker S."/>
            <person name="Barry K."/>
            <person name="Bills G."/>
            <person name="Bluhm B."/>
            <person name="Cannon C."/>
            <person name="Castanera R."/>
            <person name="Culley D."/>
            <person name="Daum C."/>
            <person name="Ezra D."/>
            <person name="Gonzalez J."/>
            <person name="Henrissat B."/>
            <person name="Kuo A."/>
            <person name="Liang C."/>
            <person name="Lipzen A."/>
            <person name="Lutzoni F."/>
            <person name="Magnuson J."/>
            <person name="Mondo S."/>
            <person name="Nolan M."/>
            <person name="Ohm R."/>
            <person name="Pangilinan J."/>
            <person name="Park H.-J."/>
            <person name="Ramirez L."/>
            <person name="Alfaro M."/>
            <person name="Sun H."/>
            <person name="Tritt A."/>
            <person name="Yoshinaga Y."/>
            <person name="Zwiers L.-H."/>
            <person name="Turgeon B."/>
            <person name="Goodwin S."/>
            <person name="Spatafora J."/>
            <person name="Crous P."/>
            <person name="Grigoriev I."/>
        </authorList>
    </citation>
    <scope>NUCLEOTIDE SEQUENCE</scope>
    <source>
        <strain evidence="1">ATCC 74209</strain>
    </source>
</reference>
<protein>
    <submittedName>
        <fullName evidence="1">Uncharacterized protein</fullName>
    </submittedName>
</protein>
<dbReference type="Proteomes" id="UP000799536">
    <property type="component" value="Unassembled WGS sequence"/>
</dbReference>
<keyword evidence="2" id="KW-1185">Reference proteome</keyword>
<proteinExistence type="predicted"/>
<dbReference type="AlphaFoldDB" id="A0A9P4JGB9"/>
<accession>A0A9P4JGB9</accession>
<gene>
    <name evidence="1" type="ORF">GQ43DRAFT_444869</name>
</gene>
<organism evidence="1 2">
    <name type="scientific">Delitschia confertaspora ATCC 74209</name>
    <dbReference type="NCBI Taxonomy" id="1513339"/>
    <lineage>
        <taxon>Eukaryota</taxon>
        <taxon>Fungi</taxon>
        <taxon>Dikarya</taxon>
        <taxon>Ascomycota</taxon>
        <taxon>Pezizomycotina</taxon>
        <taxon>Dothideomycetes</taxon>
        <taxon>Pleosporomycetidae</taxon>
        <taxon>Pleosporales</taxon>
        <taxon>Delitschiaceae</taxon>
        <taxon>Delitschia</taxon>
    </lineage>
</organism>
<comment type="caution">
    <text evidence="1">The sequence shown here is derived from an EMBL/GenBank/DDBJ whole genome shotgun (WGS) entry which is preliminary data.</text>
</comment>
<dbReference type="EMBL" id="ML994337">
    <property type="protein sequence ID" value="KAF2196714.1"/>
    <property type="molecule type" value="Genomic_DNA"/>
</dbReference>